<sequence>MENSRDTERYAASRPAALREQLACAPGQLFKIYLEIVGGPRDRDCARGPRRSLDHFEELFDSSRSRNRKIDIDVSSARARARGARVSRGAVVPARDLRYVMNAIGSDRHRNDLDLILDDDCTAFNQPDRPLGRRRGVRAPLCEPLVVAMDACVPAAEYDEARVMRCDGKPAKCVRTRARGRSAAGALCSPGPEFKRVLIRLSRPPERARGPPSCPSALVAAPAAISRKAATGLRSRKKFYVLNLNRRLVRQRFHPLNFKIAFDVDLDPDQRNKKEYLLFNVRMDAFSRIAASKLVLTNGMKCLSMGYIFLLDYGEARKCNDFHILCRYVTRDETSLAAARPAPAPAPAPQTGKNRNAKRCVLERVRPAAEQLSGDFNFGHD</sequence>
<evidence type="ECO:0000313" key="1">
    <source>
        <dbReference type="EMBL" id="GBP54041.1"/>
    </source>
</evidence>
<dbReference type="Proteomes" id="UP000299102">
    <property type="component" value="Unassembled WGS sequence"/>
</dbReference>
<dbReference type="AlphaFoldDB" id="A0A4C1WRZ4"/>
<keyword evidence="2" id="KW-1185">Reference proteome</keyword>
<evidence type="ECO:0000313" key="2">
    <source>
        <dbReference type="Proteomes" id="UP000299102"/>
    </source>
</evidence>
<proteinExistence type="predicted"/>
<name>A0A4C1WRZ4_EUMVA</name>
<protein>
    <submittedName>
        <fullName evidence="1">Uncharacterized protein</fullName>
    </submittedName>
</protein>
<accession>A0A4C1WRZ4</accession>
<reference evidence="1 2" key="1">
    <citation type="journal article" date="2019" name="Commun. Biol.">
        <title>The bagworm genome reveals a unique fibroin gene that provides high tensile strength.</title>
        <authorList>
            <person name="Kono N."/>
            <person name="Nakamura H."/>
            <person name="Ohtoshi R."/>
            <person name="Tomita M."/>
            <person name="Numata K."/>
            <person name="Arakawa K."/>
        </authorList>
    </citation>
    <scope>NUCLEOTIDE SEQUENCE [LARGE SCALE GENOMIC DNA]</scope>
</reference>
<gene>
    <name evidence="1" type="ORF">EVAR_85344_1</name>
</gene>
<organism evidence="1 2">
    <name type="scientific">Eumeta variegata</name>
    <name type="common">Bagworm moth</name>
    <name type="synonym">Eumeta japonica</name>
    <dbReference type="NCBI Taxonomy" id="151549"/>
    <lineage>
        <taxon>Eukaryota</taxon>
        <taxon>Metazoa</taxon>
        <taxon>Ecdysozoa</taxon>
        <taxon>Arthropoda</taxon>
        <taxon>Hexapoda</taxon>
        <taxon>Insecta</taxon>
        <taxon>Pterygota</taxon>
        <taxon>Neoptera</taxon>
        <taxon>Endopterygota</taxon>
        <taxon>Lepidoptera</taxon>
        <taxon>Glossata</taxon>
        <taxon>Ditrysia</taxon>
        <taxon>Tineoidea</taxon>
        <taxon>Psychidae</taxon>
        <taxon>Oiketicinae</taxon>
        <taxon>Eumeta</taxon>
    </lineage>
</organism>
<dbReference type="EMBL" id="BGZK01000638">
    <property type="protein sequence ID" value="GBP54041.1"/>
    <property type="molecule type" value="Genomic_DNA"/>
</dbReference>
<comment type="caution">
    <text evidence="1">The sequence shown here is derived from an EMBL/GenBank/DDBJ whole genome shotgun (WGS) entry which is preliminary data.</text>
</comment>